<dbReference type="Proteomes" id="UP000320300">
    <property type="component" value="Unassembled WGS sequence"/>
</dbReference>
<organism evidence="14 15">
    <name type="scientific">Pedobacter westerhofensis</name>
    <dbReference type="NCBI Taxonomy" id="425512"/>
    <lineage>
        <taxon>Bacteria</taxon>
        <taxon>Pseudomonadati</taxon>
        <taxon>Bacteroidota</taxon>
        <taxon>Sphingobacteriia</taxon>
        <taxon>Sphingobacteriales</taxon>
        <taxon>Sphingobacteriaceae</taxon>
        <taxon>Pedobacter</taxon>
    </lineage>
</organism>
<evidence type="ECO:0000256" key="6">
    <source>
        <dbReference type="ARBA" id="ARBA00022989"/>
    </source>
</evidence>
<evidence type="ECO:0000256" key="8">
    <source>
        <dbReference type="ARBA" id="ARBA00023315"/>
    </source>
</evidence>
<comment type="pathway">
    <text evidence="9">Carotenoid biosynthesis; staphyloxanthin biosynthesis; staphyloxanthin from farnesyl diphosphate: step 5/5.</text>
</comment>
<dbReference type="GO" id="GO:0005886">
    <property type="term" value="C:plasma membrane"/>
    <property type="evidence" value="ECO:0007669"/>
    <property type="project" value="UniProtKB-SubCell"/>
</dbReference>
<keyword evidence="7 13" id="KW-0472">Membrane</keyword>
<dbReference type="Pfam" id="PF18927">
    <property type="entry name" value="CrtO"/>
    <property type="match status" value="1"/>
</dbReference>
<evidence type="ECO:0000313" key="14">
    <source>
        <dbReference type="EMBL" id="SMO98567.1"/>
    </source>
</evidence>
<keyword evidence="3" id="KW-0808">Transferase</keyword>
<dbReference type="InterPro" id="IPR044021">
    <property type="entry name" value="CrtO"/>
</dbReference>
<evidence type="ECO:0000256" key="4">
    <source>
        <dbReference type="ARBA" id="ARBA00022692"/>
    </source>
</evidence>
<keyword evidence="8" id="KW-0012">Acyltransferase</keyword>
<evidence type="ECO:0000256" key="13">
    <source>
        <dbReference type="SAM" id="Phobius"/>
    </source>
</evidence>
<feature type="transmembrane region" description="Helical" evidence="13">
    <location>
        <begin position="100"/>
        <end position="118"/>
    </location>
</feature>
<dbReference type="EMBL" id="FXTN01000017">
    <property type="protein sequence ID" value="SMO98567.1"/>
    <property type="molecule type" value="Genomic_DNA"/>
</dbReference>
<protein>
    <recommendedName>
        <fullName evidence="11">Glycosyl-4,4'-diaponeurosporenoate acyltransferase</fullName>
    </recommendedName>
</protein>
<evidence type="ECO:0000256" key="9">
    <source>
        <dbReference type="ARBA" id="ARBA00023588"/>
    </source>
</evidence>
<name>A0A521FQS0_9SPHI</name>
<gene>
    <name evidence="14" type="ORF">SAMN06265348_11715</name>
</gene>
<evidence type="ECO:0000256" key="12">
    <source>
        <dbReference type="ARBA" id="ARBA00025324"/>
    </source>
</evidence>
<dbReference type="RefSeq" id="WP_142531053.1">
    <property type="nucleotide sequence ID" value="NZ_CBCSJO010000016.1"/>
</dbReference>
<evidence type="ECO:0000313" key="15">
    <source>
        <dbReference type="Proteomes" id="UP000320300"/>
    </source>
</evidence>
<keyword evidence="5" id="KW-0732">Signal</keyword>
<keyword evidence="4 13" id="KW-0812">Transmembrane</keyword>
<keyword evidence="2" id="KW-1003">Cell membrane</keyword>
<evidence type="ECO:0000256" key="11">
    <source>
        <dbReference type="ARBA" id="ARBA00023667"/>
    </source>
</evidence>
<dbReference type="GO" id="GO:0016746">
    <property type="term" value="F:acyltransferase activity"/>
    <property type="evidence" value="ECO:0007669"/>
    <property type="project" value="UniProtKB-KW"/>
</dbReference>
<evidence type="ECO:0000256" key="3">
    <source>
        <dbReference type="ARBA" id="ARBA00022679"/>
    </source>
</evidence>
<evidence type="ECO:0000256" key="1">
    <source>
        <dbReference type="ARBA" id="ARBA00004162"/>
    </source>
</evidence>
<keyword evidence="15" id="KW-1185">Reference proteome</keyword>
<comment type="subcellular location">
    <subcellularLocation>
        <location evidence="1">Cell membrane</location>
        <topology evidence="1">Single-pass membrane protein</topology>
    </subcellularLocation>
</comment>
<evidence type="ECO:0000256" key="10">
    <source>
        <dbReference type="ARBA" id="ARBA00023603"/>
    </source>
</evidence>
<keyword evidence="6 13" id="KW-1133">Transmembrane helix</keyword>
<comment type="function">
    <text evidence="12">Catalyzes the acylation of glycosyl-4,4'-diaponeurosporenoate, i.e. the esterification of glucose at the C6'' position with the carboxyl group of the C(15) fatty acid 12-methyltetradecanoic acid, to yield staphyloxanthin. This is the last step in the biosynthesis of this orange pigment, present in most staphylococci strains.</text>
</comment>
<dbReference type="AlphaFoldDB" id="A0A521FQS0"/>
<evidence type="ECO:0000256" key="7">
    <source>
        <dbReference type="ARBA" id="ARBA00023136"/>
    </source>
</evidence>
<reference evidence="14 15" key="1">
    <citation type="submission" date="2017-05" db="EMBL/GenBank/DDBJ databases">
        <authorList>
            <person name="Varghese N."/>
            <person name="Submissions S."/>
        </authorList>
    </citation>
    <scope>NUCLEOTIDE SEQUENCE [LARGE SCALE GENOMIC DNA]</scope>
    <source>
        <strain evidence="14 15">DSM 19036</strain>
    </source>
</reference>
<comment type="similarity">
    <text evidence="10">Belongs to the acyltransferase CrtO family.</text>
</comment>
<evidence type="ECO:0000256" key="2">
    <source>
        <dbReference type="ARBA" id="ARBA00022475"/>
    </source>
</evidence>
<evidence type="ECO:0000256" key="5">
    <source>
        <dbReference type="ARBA" id="ARBA00022729"/>
    </source>
</evidence>
<feature type="transmembrane region" description="Helical" evidence="13">
    <location>
        <begin position="124"/>
        <end position="141"/>
    </location>
</feature>
<dbReference type="OrthoDB" id="883215at2"/>
<proteinExistence type="inferred from homology"/>
<sequence length="159" mass="18895">MGQLINAFWTFLCFLPVTALWLRYASQNQLWVITALSLAALTIPSRWLQLSKNPVFYQQLGVRFIRKFVQNGDSYKRKKIIHDAASAIRYRSTIRMYERFHFFCLLFFFMSTIVALIYIQYLTAALLVVSNIIYNVCPLLLQQYNYARLKRFEQLNKSR</sequence>
<accession>A0A521FQS0</accession>
<dbReference type="UniPathway" id="UPA00029">
    <property type="reaction ID" value="UER00560"/>
</dbReference>